<protein>
    <submittedName>
        <fullName evidence="2">Uncharacterized protein</fullName>
    </submittedName>
</protein>
<gene>
    <name evidence="2" type="ORF">AZOBR_130043</name>
</gene>
<dbReference type="EMBL" id="HE577327">
    <property type="protein sequence ID" value="CCC98265.1"/>
    <property type="molecule type" value="Genomic_DNA"/>
</dbReference>
<feature type="region of interest" description="Disordered" evidence="1">
    <location>
        <begin position="451"/>
        <end position="476"/>
    </location>
</feature>
<proteinExistence type="predicted"/>
<dbReference type="KEGG" id="abs:AZOBR_130043"/>
<name>A0A9P1NMI5_9PROT</name>
<sequence>MEMIVYLFRHRLADPFDRLQIRQSGAGDGDGAPEMVKQGLLPAGSNPGNLIDHRFPQCLGALRPMGADGEAVRLVPQPLQEIEHGIAHFQLERRAVRHEEALPPGVAVRPLGDADQRHVVDPQIGQHAQRHVELPDAAVDQHQIGPGALRPFRVLLDRPAEAAGHDLAHHREVVAGGALGLDVELAVGVLDEALRPGDDHGADGVGALDVGVVVDLDALRRAVQPEDRRHPVEQPRLRRTFGQPPPMGLPRVGQGVLDDAPLVAPLGRGQFHPVAGAQRQGLGQQFLLRQVVVDQDEAGGRLVLVELRDEGGQHLRSLGTLVVAGEIGAVAVVAPAAEEEHLHAGHSALRVGGDHVGVLDHPFDVDVLVRLHRGQRADTVAVAGGGLVVEILRRLGHLGDELRLDVPAFAGQEGARLIDLRLVLRRADPLHAGRGAALDLVLQAGPGARGEDRVGAVAQQEGALERGDRPVDRPRRGEGTEIVGIARAGAPVLGQLRIIMVLGDHDVREGLVVPQQHVVARHQPLDQVRFEEQRLDLGVGRDELHGLRLRHHALQPHGQAVDLGVIEHPPLQVLGLADIEHGPVARQHAVDPGRLRQGLQMITDHLGPPGEIGGTPAWSRRGGRGALGIRAVGIHAWSVGGHIVVRVRKDEVRGGVCGVGHVSNVVGSWGWVNHPLS</sequence>
<keyword evidence="3" id="KW-1185">Reference proteome</keyword>
<reference evidence="2 3" key="1">
    <citation type="journal article" date="2011" name="PLoS Genet.">
        <title>Azospirillum genomes reveal transition of bacteria from aquatic to terrestrial environments.</title>
        <authorList>
            <person name="Wisniewski-Dye F."/>
            <person name="Borziak K."/>
            <person name="Khalsa-Moyers G."/>
            <person name="Alexandre G."/>
            <person name="Sukharnikov L.O."/>
            <person name="Wuichet K."/>
            <person name="Hurst G.B."/>
            <person name="McDonald W.H."/>
            <person name="Robertson J.S."/>
            <person name="Barbe V."/>
            <person name="Calteau A."/>
            <person name="Rouy Z."/>
            <person name="Mangenot S."/>
            <person name="Prigent-Combaret C."/>
            <person name="Normand P."/>
            <person name="Boyer M."/>
            <person name="Siguier P."/>
            <person name="Dessaux Y."/>
            <person name="Elmerich C."/>
            <person name="Condemine G."/>
            <person name="Krishnen G."/>
            <person name="Kennedy I."/>
            <person name="Paterson A.H."/>
            <person name="Gonzalez V."/>
            <person name="Mavingui P."/>
            <person name="Zhulin I.B."/>
        </authorList>
    </citation>
    <scope>NUCLEOTIDE SEQUENCE [LARGE SCALE GENOMIC DNA]</scope>
    <source>
        <strain evidence="2 3">Sp245</strain>
    </source>
</reference>
<dbReference type="Proteomes" id="UP000007319">
    <property type="component" value="Chromosome"/>
</dbReference>
<dbReference type="AlphaFoldDB" id="A0A9P1NMI5"/>
<evidence type="ECO:0000313" key="2">
    <source>
        <dbReference type="EMBL" id="CCC98265.1"/>
    </source>
</evidence>
<organism evidence="2 3">
    <name type="scientific">Azospirillum baldaniorum</name>
    <dbReference type="NCBI Taxonomy" id="1064539"/>
    <lineage>
        <taxon>Bacteria</taxon>
        <taxon>Pseudomonadati</taxon>
        <taxon>Pseudomonadota</taxon>
        <taxon>Alphaproteobacteria</taxon>
        <taxon>Rhodospirillales</taxon>
        <taxon>Azospirillaceae</taxon>
        <taxon>Azospirillum</taxon>
    </lineage>
</organism>
<evidence type="ECO:0000256" key="1">
    <source>
        <dbReference type="SAM" id="MobiDB-lite"/>
    </source>
</evidence>
<accession>A0A9P1NMI5</accession>
<feature type="compositionally biased region" description="Basic and acidic residues" evidence="1">
    <location>
        <begin position="463"/>
        <end position="476"/>
    </location>
</feature>
<evidence type="ECO:0000313" key="3">
    <source>
        <dbReference type="Proteomes" id="UP000007319"/>
    </source>
</evidence>